<name>A0A814HRB5_9BILA</name>
<dbReference type="Pfam" id="PF01436">
    <property type="entry name" value="NHL"/>
    <property type="match status" value="1"/>
</dbReference>
<dbReference type="OrthoDB" id="10020332at2759"/>
<dbReference type="Gene3D" id="2.120.10.30">
    <property type="entry name" value="TolB, C-terminal domain"/>
    <property type="match status" value="1"/>
</dbReference>
<dbReference type="SUPFAM" id="SSF101898">
    <property type="entry name" value="NHL repeat"/>
    <property type="match status" value="1"/>
</dbReference>
<reference evidence="3" key="1">
    <citation type="submission" date="2021-02" db="EMBL/GenBank/DDBJ databases">
        <authorList>
            <person name="Nowell W R."/>
        </authorList>
    </citation>
    <scope>NUCLEOTIDE SEQUENCE</scope>
</reference>
<proteinExistence type="predicted"/>
<keyword evidence="1" id="KW-0677">Repeat</keyword>
<dbReference type="PROSITE" id="PS51125">
    <property type="entry name" value="NHL"/>
    <property type="match status" value="1"/>
</dbReference>
<feature type="repeat" description="NHL" evidence="2">
    <location>
        <begin position="240"/>
        <end position="279"/>
    </location>
</feature>
<comment type="caution">
    <text evidence="3">The sequence shown here is derived from an EMBL/GenBank/DDBJ whole genome shotgun (WGS) entry which is preliminary data.</text>
</comment>
<dbReference type="Proteomes" id="UP000663882">
    <property type="component" value="Unassembled WGS sequence"/>
</dbReference>
<dbReference type="InterPro" id="IPR001258">
    <property type="entry name" value="NHL_repeat"/>
</dbReference>
<evidence type="ECO:0000313" key="3">
    <source>
        <dbReference type="EMBL" id="CAF1013808.1"/>
    </source>
</evidence>
<evidence type="ECO:0000256" key="2">
    <source>
        <dbReference type="PROSITE-ProRule" id="PRU00504"/>
    </source>
</evidence>
<dbReference type="AlphaFoldDB" id="A0A814HRB5"/>
<protein>
    <recommendedName>
        <fullName evidence="5">NHL repeat-containing protein</fullName>
    </recommendedName>
</protein>
<gene>
    <name evidence="3" type="ORF">RFH988_LOCUS14824</name>
</gene>
<dbReference type="InterPro" id="IPR011042">
    <property type="entry name" value="6-blade_b-propeller_TolB-like"/>
</dbReference>
<organism evidence="3 4">
    <name type="scientific">Rotaria sordida</name>
    <dbReference type="NCBI Taxonomy" id="392033"/>
    <lineage>
        <taxon>Eukaryota</taxon>
        <taxon>Metazoa</taxon>
        <taxon>Spiralia</taxon>
        <taxon>Gnathifera</taxon>
        <taxon>Rotifera</taxon>
        <taxon>Eurotatoria</taxon>
        <taxon>Bdelloidea</taxon>
        <taxon>Philodinida</taxon>
        <taxon>Philodinidae</taxon>
        <taxon>Rotaria</taxon>
    </lineage>
</organism>
<evidence type="ECO:0000256" key="1">
    <source>
        <dbReference type="ARBA" id="ARBA00022737"/>
    </source>
</evidence>
<sequence length="292" mass="30692">MIETGDITQTYVTDTILITNQSTTVTNFDQIARQIEAAYGLPVGSVRITSITINGISTNAGNGRRRRGELYRKKRQLSTCDQFGLARSAVQITMRIAYPRRCGVAPACKQRFLNNVLTLFNTFTSSFPATFIFANGRSVQLVLYPCRATGAFPFIVGGAGGARITTTTRAPVCSLQWNPAGTTVAGDGTAGVGAQQLNLPTDVFLASANTLFIVCTGASRVQRWTIGATQGVTVAGQADGSAGGNPNQLSNPTGVVVDRNGNIYVTDTVPGRIQLWPPGAAAGQTIAAGKIA</sequence>
<dbReference type="EMBL" id="CAJNOO010000699">
    <property type="protein sequence ID" value="CAF1013808.1"/>
    <property type="molecule type" value="Genomic_DNA"/>
</dbReference>
<accession>A0A814HRB5</accession>
<evidence type="ECO:0000313" key="4">
    <source>
        <dbReference type="Proteomes" id="UP000663882"/>
    </source>
</evidence>
<evidence type="ECO:0008006" key="5">
    <source>
        <dbReference type="Google" id="ProtNLM"/>
    </source>
</evidence>